<sequence length="291" mass="28347">MTVLALDIGGTKLAAGLVDPDGRVLRSARRPTPSAGVVDACVALLREVVGDEPVTAVGIGSAGPVDVLAGTVDPVNIPQLRGVPLVAGVAEAFGGVRVRLAGDGSCMALAEQRFGAGRGVADLLGVVTSTGVGGGLVLGGQVVTGRTGNAGHVGHIVADPDGVDCPCGARGCVETVASGPSSVRWARAQGWTGADGEALGVSARAGDPVAVAALERAGRALGLAFATTAALVDLELVVLGGGFAAAGEPLWAAARAAMSPHARMSFVRGLRLVPAELGAAAGLVGAAALVL</sequence>
<organism evidence="2 3">
    <name type="scientific">Rhodococcus antarcticus</name>
    <dbReference type="NCBI Taxonomy" id="2987751"/>
    <lineage>
        <taxon>Bacteria</taxon>
        <taxon>Bacillati</taxon>
        <taxon>Actinomycetota</taxon>
        <taxon>Actinomycetes</taxon>
        <taxon>Mycobacteriales</taxon>
        <taxon>Nocardiaceae</taxon>
        <taxon>Rhodococcus</taxon>
    </lineage>
</organism>
<dbReference type="Proteomes" id="UP001164965">
    <property type="component" value="Chromosome"/>
</dbReference>
<reference evidence="2" key="1">
    <citation type="submission" date="2022-10" db="EMBL/GenBank/DDBJ databases">
        <title>Rhodococcus sp.75.</title>
        <authorList>
            <person name="Sun M."/>
        </authorList>
    </citation>
    <scope>NUCLEOTIDE SEQUENCE</scope>
    <source>
        <strain evidence="2">75</strain>
    </source>
</reference>
<dbReference type="PANTHER" id="PTHR18964:SF169">
    <property type="entry name" value="N-ACETYLMANNOSAMINE KINASE"/>
    <property type="match status" value="1"/>
</dbReference>
<dbReference type="SUPFAM" id="SSF53067">
    <property type="entry name" value="Actin-like ATPase domain"/>
    <property type="match status" value="1"/>
</dbReference>
<dbReference type="Gene3D" id="3.30.420.40">
    <property type="match status" value="2"/>
</dbReference>
<name>A0ABY6NZX8_9NOCA</name>
<dbReference type="EMBL" id="CP110615">
    <property type="protein sequence ID" value="UZJ24843.1"/>
    <property type="molecule type" value="Genomic_DNA"/>
</dbReference>
<gene>
    <name evidence="2" type="ORF">RHODO2019_17360</name>
</gene>
<dbReference type="InterPro" id="IPR043129">
    <property type="entry name" value="ATPase_NBD"/>
</dbReference>
<comment type="similarity">
    <text evidence="1">Belongs to the ROK (NagC/XylR) family.</text>
</comment>
<evidence type="ECO:0000313" key="3">
    <source>
        <dbReference type="Proteomes" id="UP001164965"/>
    </source>
</evidence>
<accession>A0ABY6NZX8</accession>
<dbReference type="RefSeq" id="WP_265382949.1">
    <property type="nucleotide sequence ID" value="NZ_CP110615.1"/>
</dbReference>
<dbReference type="Pfam" id="PF00480">
    <property type="entry name" value="ROK"/>
    <property type="match status" value="1"/>
</dbReference>
<dbReference type="InterPro" id="IPR000600">
    <property type="entry name" value="ROK"/>
</dbReference>
<evidence type="ECO:0000313" key="2">
    <source>
        <dbReference type="EMBL" id="UZJ24843.1"/>
    </source>
</evidence>
<keyword evidence="3" id="KW-1185">Reference proteome</keyword>
<evidence type="ECO:0000256" key="1">
    <source>
        <dbReference type="ARBA" id="ARBA00006479"/>
    </source>
</evidence>
<proteinExistence type="inferred from homology"/>
<dbReference type="PANTHER" id="PTHR18964">
    <property type="entry name" value="ROK (REPRESSOR, ORF, KINASE) FAMILY"/>
    <property type="match status" value="1"/>
</dbReference>
<protein>
    <submittedName>
        <fullName evidence="2">ROK family protein</fullName>
    </submittedName>
</protein>